<keyword evidence="11" id="KW-0496">Mitochondrion</keyword>
<keyword evidence="7" id="KW-0548">Nucleotidyltransferase</keyword>
<evidence type="ECO:0000259" key="17">
    <source>
        <dbReference type="Pfam" id="PF01467"/>
    </source>
</evidence>
<keyword evidence="9" id="KW-0067">ATP-binding</keyword>
<evidence type="ECO:0000256" key="2">
    <source>
        <dbReference type="ARBA" id="ARBA00004173"/>
    </source>
</evidence>
<dbReference type="FunFam" id="3.40.50.620:FF:000221">
    <property type="entry name" value="Nicotinamide/nicotinic acid mononucleotide adenylyltransferase 3"/>
    <property type="match status" value="1"/>
</dbReference>
<evidence type="ECO:0000256" key="8">
    <source>
        <dbReference type="ARBA" id="ARBA00022741"/>
    </source>
</evidence>
<reference evidence="19" key="1">
    <citation type="submission" date="2022-11" db="UniProtKB">
        <authorList>
            <consortium name="WormBaseParasite"/>
        </authorList>
    </citation>
    <scope>IDENTIFICATION</scope>
</reference>
<dbReference type="GO" id="GO:0009435">
    <property type="term" value="P:NAD+ biosynthetic process"/>
    <property type="evidence" value="ECO:0007669"/>
    <property type="project" value="InterPro"/>
</dbReference>
<dbReference type="PANTHER" id="PTHR12039">
    <property type="entry name" value="NICOTINAMIDE MONONUCLEOTIDE ADENYLYLTRANSFERASE"/>
    <property type="match status" value="1"/>
</dbReference>
<dbReference type="InterPro" id="IPR014729">
    <property type="entry name" value="Rossmann-like_a/b/a_fold"/>
</dbReference>
<sequence length="575" mass="64493">MDGEGECAVVSEVYGRRVALLACGSFNPPTYMHLRMFVRARDYLEKTHNCVVVEGILSPVADSFRKPDLLTAEHRLKMVELAVRNSTWLRADGWECSQSEWTRTLHVLNHFKKQLERKYGDGPSGIRLMFLCGGDVVESFAKTDAAGNRIWNPEHVEEIVRDFGLVVIARTNSDPMKTVYLIDVLRKHQKNIHVIEDETCPNDISSTRLRTAVRRRESIRYCTDDEVISYIEKNNLYSFSSLSLSRGAVPENVISSSNSPPTLVETTVKCLRPPQPPKRNSSVAMQKIHHLTPSSPLDSSCKFQPAEESPDRITDVEPVWLQSSEEAERRLEERMTESEVVDATAERQRVPKSVVQRKTILTPAEQCLPSTSYERPHTTLLADVPSPPSELYSHSWMRSLDSPNYDNVTLDELLAASTSWAEYLCAQKGKKLDDNEGAPRSLLMRTKSLGRESQMNVDEHQWFTQLPPDAQDRSVPQEFSVDSAKGSAHGKPSWREGAETRSFSAPQRRSIRFASALTKSVESLAESASSPAESMSRSMVVGGHEDDDRCGSGNSGNITLTYRQYKLSATPETTV</sequence>
<dbReference type="InterPro" id="IPR051182">
    <property type="entry name" value="Euk_NMN_adenylyltrnsfrase"/>
</dbReference>
<evidence type="ECO:0000256" key="5">
    <source>
        <dbReference type="ARBA" id="ARBA00022642"/>
    </source>
</evidence>
<keyword evidence="10" id="KW-0520">NAD</keyword>
<name>A0A915C1K4_PARUN</name>
<keyword evidence="8" id="KW-0547">Nucleotide-binding</keyword>
<dbReference type="NCBIfam" id="TIGR00482">
    <property type="entry name" value="nicotinate (nicotinamide) nucleotide adenylyltransferase"/>
    <property type="match status" value="1"/>
</dbReference>
<accession>A0A915C1K4</accession>
<comment type="function">
    <text evidence="15">Catalyzes the formation of NAD(+) from nicotinamide mononucleotide (NMN) and ATP. Can also use the deamidated form; nicotinic acid mononucleotide (NaMN) as substrate with the same efficiency. Can use triazofurin monophosphate (TrMP) as substrate. Can also use GTP and ITP as nucleotide donors. Also catalyzes the reverse reaction, i.e. the pyrophosphorolytic cleavage of NAD(+). For the pyrophosphorolytic activity, can use NAD(+), NADH, NaAD, nicotinic acid adenine dinucleotide phosphate (NHD), nicotinamide guanine dinucleotide (NGD) as substrates. Fails to cleave phosphorylated dinucleotides NADP(+), NADPH and NaADP(+). Protects against axonal degeneration following injury. May be involved in the maintenance of axonal integrity. Also functions as a stress-response chaperone protein that prevents toxic aggregation of proteins; this function may be independent of its NAD(+) synthesis activity.</text>
</comment>
<evidence type="ECO:0000256" key="15">
    <source>
        <dbReference type="ARBA" id="ARBA00093425"/>
    </source>
</evidence>
<dbReference type="InterPro" id="IPR004821">
    <property type="entry name" value="Cyt_trans-like"/>
</dbReference>
<feature type="compositionally biased region" description="Low complexity" evidence="16">
    <location>
        <begin position="523"/>
        <end position="538"/>
    </location>
</feature>
<evidence type="ECO:0000256" key="9">
    <source>
        <dbReference type="ARBA" id="ARBA00022840"/>
    </source>
</evidence>
<evidence type="ECO:0000256" key="13">
    <source>
        <dbReference type="ARBA" id="ARBA00075132"/>
    </source>
</evidence>
<dbReference type="SUPFAM" id="SSF52374">
    <property type="entry name" value="Nucleotidylyl transferase"/>
    <property type="match status" value="1"/>
</dbReference>
<feature type="region of interest" description="Disordered" evidence="16">
    <location>
        <begin position="523"/>
        <end position="558"/>
    </location>
</feature>
<dbReference type="InterPro" id="IPR005248">
    <property type="entry name" value="NadD/NMNAT"/>
</dbReference>
<evidence type="ECO:0000256" key="6">
    <source>
        <dbReference type="ARBA" id="ARBA00022679"/>
    </source>
</evidence>
<evidence type="ECO:0000256" key="11">
    <source>
        <dbReference type="ARBA" id="ARBA00023128"/>
    </source>
</evidence>
<protein>
    <recommendedName>
        <fullName evidence="12">Nicotinamide/nicotinic acid mononucleotide adenylyltransferase 3</fullName>
    </recommendedName>
    <alternativeName>
        <fullName evidence="13">Nicotinamide-nucleotide adenylyltransferase 3</fullName>
    </alternativeName>
    <alternativeName>
        <fullName evidence="14">Nicotinate-nucleotide adenylyltransferase 3</fullName>
    </alternativeName>
</protein>
<feature type="region of interest" description="Disordered" evidence="16">
    <location>
        <begin position="467"/>
        <end position="506"/>
    </location>
</feature>
<proteinExistence type="predicted"/>
<evidence type="ECO:0000256" key="10">
    <source>
        <dbReference type="ARBA" id="ARBA00023027"/>
    </source>
</evidence>
<evidence type="ECO:0000313" key="19">
    <source>
        <dbReference type="WBParaSite" id="PgR074X_g023_t03"/>
    </source>
</evidence>
<comment type="subunit">
    <text evidence="4">Homotetramer.</text>
</comment>
<comment type="subcellular location">
    <subcellularLocation>
        <location evidence="2">Mitochondrion</location>
    </subcellularLocation>
</comment>
<evidence type="ECO:0000256" key="14">
    <source>
        <dbReference type="ARBA" id="ARBA00079369"/>
    </source>
</evidence>
<dbReference type="GO" id="GO:0005759">
    <property type="term" value="C:mitochondrial matrix"/>
    <property type="evidence" value="ECO:0007669"/>
    <property type="project" value="UniProtKB-ARBA"/>
</dbReference>
<feature type="domain" description="Cytidyltransferase-like" evidence="17">
    <location>
        <begin position="21"/>
        <end position="211"/>
    </location>
</feature>
<dbReference type="GO" id="GO:0005524">
    <property type="term" value="F:ATP binding"/>
    <property type="evidence" value="ECO:0007669"/>
    <property type="project" value="UniProtKB-KW"/>
</dbReference>
<evidence type="ECO:0000256" key="12">
    <source>
        <dbReference type="ARBA" id="ARBA00074013"/>
    </source>
</evidence>
<evidence type="ECO:0000256" key="16">
    <source>
        <dbReference type="SAM" id="MobiDB-lite"/>
    </source>
</evidence>
<evidence type="ECO:0000256" key="3">
    <source>
        <dbReference type="ARBA" id="ARBA00004790"/>
    </source>
</evidence>
<dbReference type="PANTHER" id="PTHR12039:SF0">
    <property type="entry name" value="NICOTINAMIDE-NUCLEOTIDE ADENYLYLTRANSFERASE"/>
    <property type="match status" value="1"/>
</dbReference>
<keyword evidence="6" id="KW-0808">Transferase</keyword>
<evidence type="ECO:0000313" key="18">
    <source>
        <dbReference type="Proteomes" id="UP000887569"/>
    </source>
</evidence>
<dbReference type="WBParaSite" id="PgR074X_g023_t03">
    <property type="protein sequence ID" value="PgR074X_g023_t03"/>
    <property type="gene ID" value="PgR074X_g023"/>
</dbReference>
<keyword evidence="18" id="KW-1185">Reference proteome</keyword>
<dbReference type="AlphaFoldDB" id="A0A915C1K4"/>
<dbReference type="GO" id="GO:0004515">
    <property type="term" value="F:nicotinate-nucleotide adenylyltransferase activity"/>
    <property type="evidence" value="ECO:0007669"/>
    <property type="project" value="TreeGrafter"/>
</dbReference>
<evidence type="ECO:0000256" key="7">
    <source>
        <dbReference type="ARBA" id="ARBA00022695"/>
    </source>
</evidence>
<evidence type="ECO:0000256" key="1">
    <source>
        <dbReference type="ARBA" id="ARBA00001946"/>
    </source>
</evidence>
<dbReference type="Pfam" id="PF01467">
    <property type="entry name" value="CTP_transf_like"/>
    <property type="match status" value="1"/>
</dbReference>
<keyword evidence="5" id="KW-0662">Pyridine nucleotide biosynthesis</keyword>
<dbReference type="Gene3D" id="3.40.50.620">
    <property type="entry name" value="HUPs"/>
    <property type="match status" value="1"/>
</dbReference>
<comment type="cofactor">
    <cofactor evidence="1">
        <name>Mg(2+)</name>
        <dbReference type="ChEBI" id="CHEBI:18420"/>
    </cofactor>
</comment>
<comment type="pathway">
    <text evidence="3">Cofactor biosynthesis; NAD(+) biosynthesis.</text>
</comment>
<evidence type="ECO:0000256" key="4">
    <source>
        <dbReference type="ARBA" id="ARBA00011881"/>
    </source>
</evidence>
<dbReference type="Proteomes" id="UP000887569">
    <property type="component" value="Unplaced"/>
</dbReference>
<dbReference type="GO" id="GO:0000309">
    <property type="term" value="F:nicotinamide-nucleotide adenylyltransferase activity"/>
    <property type="evidence" value="ECO:0007669"/>
    <property type="project" value="TreeGrafter"/>
</dbReference>
<organism evidence="18 19">
    <name type="scientific">Parascaris univalens</name>
    <name type="common">Nematode worm</name>
    <dbReference type="NCBI Taxonomy" id="6257"/>
    <lineage>
        <taxon>Eukaryota</taxon>
        <taxon>Metazoa</taxon>
        <taxon>Ecdysozoa</taxon>
        <taxon>Nematoda</taxon>
        <taxon>Chromadorea</taxon>
        <taxon>Rhabditida</taxon>
        <taxon>Spirurina</taxon>
        <taxon>Ascaridomorpha</taxon>
        <taxon>Ascaridoidea</taxon>
        <taxon>Ascarididae</taxon>
        <taxon>Parascaris</taxon>
    </lineage>
</organism>